<organism evidence="2 3">
    <name type="scientific">Candidatus Acidiferrum panamense</name>
    <dbReference type="NCBI Taxonomy" id="2741543"/>
    <lineage>
        <taxon>Bacteria</taxon>
        <taxon>Pseudomonadati</taxon>
        <taxon>Acidobacteriota</taxon>
        <taxon>Terriglobia</taxon>
        <taxon>Candidatus Acidiferrales</taxon>
        <taxon>Candidatus Acidiferrum</taxon>
    </lineage>
</organism>
<dbReference type="EMBL" id="JACDQQ010000923">
    <property type="protein sequence ID" value="MBA0085240.1"/>
    <property type="molecule type" value="Genomic_DNA"/>
</dbReference>
<gene>
    <name evidence="2" type="ORF">HRJ53_09600</name>
</gene>
<evidence type="ECO:0000259" key="1">
    <source>
        <dbReference type="Pfam" id="PF17931"/>
    </source>
</evidence>
<feature type="domain" description="Tetracyclin repressor-like C-terminal" evidence="1">
    <location>
        <begin position="18"/>
        <end position="75"/>
    </location>
</feature>
<dbReference type="InterPro" id="IPR041673">
    <property type="entry name" value="TetR_C_23"/>
</dbReference>
<comment type="caution">
    <text evidence="2">The sequence shown here is derived from an EMBL/GenBank/DDBJ whole genome shotgun (WGS) entry which is preliminary data.</text>
</comment>
<proteinExistence type="predicted"/>
<sequence>IRKIDIAWFRRILADCGVRIPRDLAPHLPDVLWFFQMGLILFWVIDESPQQARTRRLLEIATKIVVTLIRLSGLPLMRPLRRSVVRSIEIAKGD</sequence>
<dbReference type="Gene3D" id="1.10.357.10">
    <property type="entry name" value="Tetracycline Repressor, domain 2"/>
    <property type="match status" value="1"/>
</dbReference>
<protein>
    <submittedName>
        <fullName evidence="2">TetR/AcrR family transcriptional regulator</fullName>
    </submittedName>
</protein>
<dbReference type="AlphaFoldDB" id="A0A7V8NQA6"/>
<dbReference type="SUPFAM" id="SSF48498">
    <property type="entry name" value="Tetracyclin repressor-like, C-terminal domain"/>
    <property type="match status" value="1"/>
</dbReference>
<name>A0A7V8NQA6_9BACT</name>
<reference evidence="2" key="1">
    <citation type="submission" date="2020-06" db="EMBL/GenBank/DDBJ databases">
        <title>Legume-microbial interactions unlock mineral nutrients during tropical forest succession.</title>
        <authorList>
            <person name="Epihov D.Z."/>
        </authorList>
    </citation>
    <scope>NUCLEOTIDE SEQUENCE [LARGE SCALE GENOMIC DNA]</scope>
    <source>
        <strain evidence="2">Pan2503</strain>
    </source>
</reference>
<dbReference type="Proteomes" id="UP000567293">
    <property type="component" value="Unassembled WGS sequence"/>
</dbReference>
<dbReference type="InterPro" id="IPR036271">
    <property type="entry name" value="Tet_transcr_reg_TetR-rel_C_sf"/>
</dbReference>
<feature type="non-terminal residue" evidence="2">
    <location>
        <position position="1"/>
    </location>
</feature>
<evidence type="ECO:0000313" key="3">
    <source>
        <dbReference type="Proteomes" id="UP000567293"/>
    </source>
</evidence>
<evidence type="ECO:0000313" key="2">
    <source>
        <dbReference type="EMBL" id="MBA0085240.1"/>
    </source>
</evidence>
<accession>A0A7V8NQA6</accession>
<dbReference type="Pfam" id="PF17931">
    <property type="entry name" value="TetR_C_23"/>
    <property type="match status" value="1"/>
</dbReference>
<keyword evidence="3" id="KW-1185">Reference proteome</keyword>